<proteinExistence type="inferred from homology"/>
<protein>
    <submittedName>
        <fullName evidence="10">Relaxin family locus B</fullName>
    </submittedName>
</protein>
<evidence type="ECO:0000313" key="10">
    <source>
        <dbReference type="Ensembl" id="ENSOANP00000032509.2"/>
    </source>
</evidence>
<dbReference type="AlphaFoldDB" id="K7EG52"/>
<gene>
    <name evidence="10" type="primary">RFLB</name>
</gene>
<accession>K7EG52</accession>
<dbReference type="InParanoid" id="K7EG52"/>
<dbReference type="Proteomes" id="UP000002279">
    <property type="component" value="Chromosome X5"/>
</dbReference>
<dbReference type="STRING" id="9258.ENSOANP00000032509"/>
<evidence type="ECO:0000256" key="6">
    <source>
        <dbReference type="ARBA" id="ARBA00022702"/>
    </source>
</evidence>
<evidence type="ECO:0000256" key="1">
    <source>
        <dbReference type="ARBA" id="ARBA00004613"/>
    </source>
</evidence>
<dbReference type="SUPFAM" id="SSF56994">
    <property type="entry name" value="Insulin-like"/>
    <property type="match status" value="1"/>
</dbReference>
<evidence type="ECO:0000259" key="9">
    <source>
        <dbReference type="SMART" id="SM00078"/>
    </source>
</evidence>
<feature type="domain" description="Insulin-like" evidence="9">
    <location>
        <begin position="60"/>
        <end position="212"/>
    </location>
</feature>
<dbReference type="InterPro" id="IPR016179">
    <property type="entry name" value="Insulin-like"/>
</dbReference>
<evidence type="ECO:0000256" key="3">
    <source>
        <dbReference type="ARBA" id="ARBA00011207"/>
    </source>
</evidence>
<dbReference type="GO" id="GO:0005179">
    <property type="term" value="F:hormone activity"/>
    <property type="evidence" value="ECO:0007669"/>
    <property type="project" value="UniProtKB-KW"/>
</dbReference>
<reference evidence="10" key="3">
    <citation type="submission" date="2025-09" db="UniProtKB">
        <authorList>
            <consortium name="Ensembl"/>
        </authorList>
    </citation>
    <scope>IDENTIFICATION</scope>
    <source>
        <strain evidence="10">Glennie</strain>
    </source>
</reference>
<reference evidence="10 11" key="1">
    <citation type="journal article" date="2008" name="Nature">
        <title>Genome analysis of the platypus reveals unique signatures of evolution.</title>
        <authorList>
            <person name="Warren W.C."/>
            <person name="Hillier L.W."/>
            <person name="Marshall Graves J.A."/>
            <person name="Birney E."/>
            <person name="Ponting C.P."/>
            <person name="Grutzner F."/>
            <person name="Belov K."/>
            <person name="Miller W."/>
            <person name="Clarke L."/>
            <person name="Chinwalla A.T."/>
            <person name="Yang S.P."/>
            <person name="Heger A."/>
            <person name="Locke D.P."/>
            <person name="Miethke P."/>
            <person name="Waters P.D."/>
            <person name="Veyrunes F."/>
            <person name="Fulton L."/>
            <person name="Fulton B."/>
            <person name="Graves T."/>
            <person name="Wallis J."/>
            <person name="Puente X.S."/>
            <person name="Lopez-Otin C."/>
            <person name="Ordonez G.R."/>
            <person name="Eichler E.E."/>
            <person name="Chen L."/>
            <person name="Cheng Z."/>
            <person name="Deakin J.E."/>
            <person name="Alsop A."/>
            <person name="Thompson K."/>
            <person name="Kirby P."/>
            <person name="Papenfuss A.T."/>
            <person name="Wakefield M.J."/>
            <person name="Olender T."/>
            <person name="Lancet D."/>
            <person name="Huttley G.A."/>
            <person name="Smit A.F."/>
            <person name="Pask A."/>
            <person name="Temple-Smith P."/>
            <person name="Batzer M.A."/>
            <person name="Walker J.A."/>
            <person name="Konkel M.K."/>
            <person name="Harris R.S."/>
            <person name="Whittington C.M."/>
            <person name="Wong E.S."/>
            <person name="Gemmell N.J."/>
            <person name="Buschiazzo E."/>
            <person name="Vargas Jentzsch I.M."/>
            <person name="Merkel A."/>
            <person name="Schmitz J."/>
            <person name="Zemann A."/>
            <person name="Churakov G."/>
            <person name="Kriegs J.O."/>
            <person name="Brosius J."/>
            <person name="Murchison E.P."/>
            <person name="Sachidanandam R."/>
            <person name="Smith C."/>
            <person name="Hannon G.J."/>
            <person name="Tsend-Ayush E."/>
            <person name="McMillan D."/>
            <person name="Attenborough R."/>
            <person name="Rens W."/>
            <person name="Ferguson-Smith M."/>
            <person name="Lefevre C.M."/>
            <person name="Sharp J.A."/>
            <person name="Nicholas K.R."/>
            <person name="Ray D.A."/>
            <person name="Kube M."/>
            <person name="Reinhardt R."/>
            <person name="Pringle T.H."/>
            <person name="Taylor J."/>
            <person name="Jones R.C."/>
            <person name="Nixon B."/>
            <person name="Dacheux J.L."/>
            <person name="Niwa H."/>
            <person name="Sekita Y."/>
            <person name="Huang X."/>
            <person name="Stark A."/>
            <person name="Kheradpour P."/>
            <person name="Kellis M."/>
            <person name="Flicek P."/>
            <person name="Chen Y."/>
            <person name="Webber C."/>
            <person name="Hardison R."/>
            <person name="Nelson J."/>
            <person name="Hallsworth-Pepin K."/>
            <person name="Delehaunty K."/>
            <person name="Markovic C."/>
            <person name="Minx P."/>
            <person name="Feng Y."/>
            <person name="Kremitzki C."/>
            <person name="Mitreva M."/>
            <person name="Glasscock J."/>
            <person name="Wylie T."/>
            <person name="Wohldmann P."/>
            <person name="Thiru P."/>
            <person name="Nhan M.N."/>
            <person name="Pohl C.S."/>
            <person name="Smith S.M."/>
            <person name="Hou S."/>
            <person name="Nefedov M."/>
            <person name="de Jong P.J."/>
            <person name="Renfree M.B."/>
            <person name="Mardis E.R."/>
            <person name="Wilson R.K."/>
        </authorList>
    </citation>
    <scope>NUCLEOTIDE SEQUENCE [LARGE SCALE GENOMIC DNA]</scope>
    <source>
        <strain evidence="10 11">Glennie</strain>
    </source>
</reference>
<keyword evidence="11" id="KW-1185">Reference proteome</keyword>
<feature type="compositionally biased region" description="Basic and acidic residues" evidence="8">
    <location>
        <begin position="83"/>
        <end position="97"/>
    </location>
</feature>
<keyword evidence="7" id="KW-1015">Disulfide bond</keyword>
<dbReference type="GeneTree" id="ENSGT00940000154434"/>
<dbReference type="InterPro" id="IPR022353">
    <property type="entry name" value="Insulin_CS"/>
</dbReference>
<name>K7EG52_ORNAN</name>
<dbReference type="CDD" id="cd04365">
    <property type="entry name" value="IlGF_relaxin_like"/>
    <property type="match status" value="1"/>
</dbReference>
<feature type="region of interest" description="Disordered" evidence="8">
    <location>
        <begin position="157"/>
        <end position="182"/>
    </location>
</feature>
<organism evidence="10 11">
    <name type="scientific">Ornithorhynchus anatinus</name>
    <name type="common">Duckbill platypus</name>
    <dbReference type="NCBI Taxonomy" id="9258"/>
    <lineage>
        <taxon>Eukaryota</taxon>
        <taxon>Metazoa</taxon>
        <taxon>Chordata</taxon>
        <taxon>Craniata</taxon>
        <taxon>Vertebrata</taxon>
        <taxon>Euteleostomi</taxon>
        <taxon>Mammalia</taxon>
        <taxon>Monotremata</taxon>
        <taxon>Ornithorhynchidae</taxon>
        <taxon>Ornithorhynchus</taxon>
    </lineage>
</organism>
<dbReference type="HOGENOM" id="CLU_120043_0_0_1"/>
<dbReference type="OMA" id="AGICCKW"/>
<comment type="subunit">
    <text evidence="3">Heterodimer of a B chain and an A chain linked by two disulfide bonds.</text>
</comment>
<evidence type="ECO:0000256" key="4">
    <source>
        <dbReference type="ARBA" id="ARBA00022525"/>
    </source>
</evidence>
<comment type="similarity">
    <text evidence="2">Belongs to the insulin family.</text>
</comment>
<comment type="subcellular location">
    <subcellularLocation>
        <location evidence="1">Secreted</location>
    </subcellularLocation>
</comment>
<evidence type="ECO:0000313" key="11">
    <source>
        <dbReference type="Proteomes" id="UP000002279"/>
    </source>
</evidence>
<dbReference type="Ensembl" id="ENSOANT00000041758.2">
    <property type="protein sequence ID" value="ENSOANP00000032509.2"/>
    <property type="gene ID" value="ENSOANG00000031851.2"/>
</dbReference>
<dbReference type="Bgee" id="ENSOANG00000031851">
    <property type="expression patterns" value="Expressed in ovary and 6 other cell types or tissues"/>
</dbReference>
<feature type="region of interest" description="Disordered" evidence="8">
    <location>
        <begin position="82"/>
        <end position="106"/>
    </location>
</feature>
<dbReference type="PANTHER" id="PTHR12004:SF13">
    <property type="entry name" value="PRORELAXIN H2"/>
    <property type="match status" value="1"/>
</dbReference>
<dbReference type="PROSITE" id="PS00262">
    <property type="entry name" value="INSULIN"/>
    <property type="match status" value="1"/>
</dbReference>
<dbReference type="eggNOG" id="ENOG502S2C4">
    <property type="taxonomic scope" value="Eukaryota"/>
</dbReference>
<keyword evidence="4" id="KW-0964">Secreted</keyword>
<dbReference type="SMART" id="SM00078">
    <property type="entry name" value="IlGF"/>
    <property type="match status" value="1"/>
</dbReference>
<sequence>MGWGSGRAIKRAQGGGGGERGQEREGAMRRPVFWQLLWVWLLSSRLPGEVRPQETGPDKMKLCGREFIRTVIFTCGGSRWRRLAPDPRTDRRDHRPEPVQSFISKDVEPDKLKSALTPGVEELQGIFAQKTMKDLFDLDSGHESLPMSENLKRFVDQLEEPSEESQGQGEATNPLEPSNFSWVKHPRKKRDFSLGSYCCTYSCSKADIIKVC</sequence>
<dbReference type="InterPro" id="IPR051042">
    <property type="entry name" value="Repro_Hormone_Insulin-like"/>
</dbReference>
<evidence type="ECO:0000256" key="5">
    <source>
        <dbReference type="ARBA" id="ARBA00022685"/>
    </source>
</evidence>
<evidence type="ECO:0000256" key="2">
    <source>
        <dbReference type="ARBA" id="ARBA00009034"/>
    </source>
</evidence>
<evidence type="ECO:0000256" key="7">
    <source>
        <dbReference type="ARBA" id="ARBA00023157"/>
    </source>
</evidence>
<evidence type="ECO:0000256" key="8">
    <source>
        <dbReference type="SAM" id="MobiDB-lite"/>
    </source>
</evidence>
<keyword evidence="6" id="KW-0372">Hormone</keyword>
<dbReference type="PANTHER" id="PTHR12004">
    <property type="entry name" value="RELAXIN"/>
    <property type="match status" value="1"/>
</dbReference>
<keyword evidence="5" id="KW-0165">Cleavage on pair of basic residues</keyword>
<reference evidence="10" key="2">
    <citation type="submission" date="2025-08" db="UniProtKB">
        <authorList>
            <consortium name="Ensembl"/>
        </authorList>
    </citation>
    <scope>IDENTIFICATION</scope>
    <source>
        <strain evidence="10">Glennie</strain>
    </source>
</reference>
<dbReference type="InterPro" id="IPR036438">
    <property type="entry name" value="Insulin-like_sf"/>
</dbReference>
<dbReference type="GO" id="GO:0005576">
    <property type="term" value="C:extracellular region"/>
    <property type="evidence" value="ECO:0007669"/>
    <property type="project" value="UniProtKB-SubCell"/>
</dbReference>
<feature type="region of interest" description="Disordered" evidence="8">
    <location>
        <begin position="1"/>
        <end position="26"/>
    </location>
</feature>
<dbReference type="FunCoup" id="K7EG52">
    <property type="interactions" value="405"/>
</dbReference>